<accession>A0A8S0XLH3</accession>
<comment type="caution">
    <text evidence="2">The sequence shown here is derived from an EMBL/GenBank/DDBJ whole genome shotgun (WGS) entry which is preliminary data.</text>
</comment>
<feature type="compositionally biased region" description="Pro residues" evidence="1">
    <location>
        <begin position="110"/>
        <end position="121"/>
    </location>
</feature>
<organism evidence="2 3">
    <name type="scientific">Cyclocybe aegerita</name>
    <name type="common">Black poplar mushroom</name>
    <name type="synonym">Agrocybe aegerita</name>
    <dbReference type="NCBI Taxonomy" id="1973307"/>
    <lineage>
        <taxon>Eukaryota</taxon>
        <taxon>Fungi</taxon>
        <taxon>Dikarya</taxon>
        <taxon>Basidiomycota</taxon>
        <taxon>Agaricomycotina</taxon>
        <taxon>Agaricomycetes</taxon>
        <taxon>Agaricomycetidae</taxon>
        <taxon>Agaricales</taxon>
        <taxon>Agaricineae</taxon>
        <taxon>Bolbitiaceae</taxon>
        <taxon>Cyclocybe</taxon>
    </lineage>
</organism>
<evidence type="ECO:0000313" key="2">
    <source>
        <dbReference type="EMBL" id="CAA7259817.1"/>
    </source>
</evidence>
<reference evidence="2 3" key="1">
    <citation type="submission" date="2020-01" db="EMBL/GenBank/DDBJ databases">
        <authorList>
            <person name="Gupta K D."/>
        </authorList>
    </citation>
    <scope>NUCLEOTIDE SEQUENCE [LARGE SCALE GENOMIC DNA]</scope>
</reference>
<dbReference type="AlphaFoldDB" id="A0A8S0XLH3"/>
<keyword evidence="3" id="KW-1185">Reference proteome</keyword>
<protein>
    <submittedName>
        <fullName evidence="2">Uncharacterized protein</fullName>
    </submittedName>
</protein>
<feature type="region of interest" description="Disordered" evidence="1">
    <location>
        <begin position="81"/>
        <end position="183"/>
    </location>
</feature>
<dbReference type="OrthoDB" id="2685617at2759"/>
<sequence length="183" mass="19275">MDPPTAKFAHALPFTLFSVSPQLAALHNVRTGNQSPHSCPRCGSELAASTRLVRTRSSTCSGPSRAVSVSCSACGARSSISVENGNASSFPSRKRKSPASPSVVSLSSATPPPVVQPPAPSPSTLVKPSKGRPATSPQHTSKSKTKPGLQEMLKRNREKEKKRAKTEESKTTGLSAFLSTLWP</sequence>
<name>A0A8S0XLH3_CYCAE</name>
<feature type="compositionally biased region" description="Basic and acidic residues" evidence="1">
    <location>
        <begin position="152"/>
        <end position="170"/>
    </location>
</feature>
<evidence type="ECO:0000313" key="3">
    <source>
        <dbReference type="Proteomes" id="UP000467700"/>
    </source>
</evidence>
<dbReference type="EMBL" id="CACVBS010000028">
    <property type="protein sequence ID" value="CAA7259817.1"/>
    <property type="molecule type" value="Genomic_DNA"/>
</dbReference>
<gene>
    <name evidence="2" type="ORF">AAE3_LOCUS2043</name>
</gene>
<evidence type="ECO:0000256" key="1">
    <source>
        <dbReference type="SAM" id="MobiDB-lite"/>
    </source>
</evidence>
<feature type="compositionally biased region" description="Polar residues" evidence="1">
    <location>
        <begin position="173"/>
        <end position="183"/>
    </location>
</feature>
<dbReference type="Proteomes" id="UP000467700">
    <property type="component" value="Unassembled WGS sequence"/>
</dbReference>
<proteinExistence type="predicted"/>
<feature type="compositionally biased region" description="Low complexity" evidence="1">
    <location>
        <begin position="98"/>
        <end position="109"/>
    </location>
</feature>